<organism evidence="11 12">
    <name type="scientific">Flemingia macrophylla</name>
    <dbReference type="NCBI Taxonomy" id="520843"/>
    <lineage>
        <taxon>Eukaryota</taxon>
        <taxon>Viridiplantae</taxon>
        <taxon>Streptophyta</taxon>
        <taxon>Embryophyta</taxon>
        <taxon>Tracheophyta</taxon>
        <taxon>Spermatophyta</taxon>
        <taxon>Magnoliopsida</taxon>
        <taxon>eudicotyledons</taxon>
        <taxon>Gunneridae</taxon>
        <taxon>Pentapetalae</taxon>
        <taxon>rosids</taxon>
        <taxon>fabids</taxon>
        <taxon>Fabales</taxon>
        <taxon>Fabaceae</taxon>
        <taxon>Papilionoideae</taxon>
        <taxon>50 kb inversion clade</taxon>
        <taxon>NPAAA clade</taxon>
        <taxon>indigoferoid/millettioid clade</taxon>
        <taxon>Phaseoleae</taxon>
        <taxon>Flemingia</taxon>
    </lineage>
</organism>
<feature type="domain" description="STOP1/2-like C2H2-type zinc finger" evidence="10">
    <location>
        <begin position="187"/>
        <end position="213"/>
    </location>
</feature>
<comment type="caution">
    <text evidence="11">The sequence shown here is derived from an EMBL/GenBank/DDBJ whole genome shotgun (WGS) entry which is preliminary data.</text>
</comment>
<keyword evidence="8" id="KW-0539">Nucleus</keyword>
<evidence type="ECO:0000256" key="4">
    <source>
        <dbReference type="ARBA" id="ARBA00022771"/>
    </source>
</evidence>
<keyword evidence="3" id="KW-0677">Repeat</keyword>
<protein>
    <recommendedName>
        <fullName evidence="13">C2H2-type domain-containing protein</fullName>
    </recommendedName>
</protein>
<gene>
    <name evidence="11" type="ORF">Fmac_004353</name>
</gene>
<evidence type="ECO:0000256" key="2">
    <source>
        <dbReference type="ARBA" id="ARBA00022723"/>
    </source>
</evidence>
<evidence type="ECO:0000313" key="12">
    <source>
        <dbReference type="Proteomes" id="UP001603857"/>
    </source>
</evidence>
<dbReference type="Pfam" id="PF23118">
    <property type="entry name" value="zf-C2H2_STOP2_C"/>
    <property type="match status" value="1"/>
</dbReference>
<sequence>MPNKNSIESVHVSLLNLSELSTRIDSLQTFLSQSIQSHTLLTPHQITRVSNQILAAIRHLITNGAALASAAAAAAASQNQPTSDSPKHNVVELDAEELLLEKHLHSGEFRTAAEAARWLFSCPLEGCRRNRRHKKFRALKSVSCLRNHFKRSHCPKTLLCERCRKKSFAVASDLRSHAKQCRGEATWKCSCGTTFSRKDKLLGHVALFQGHLPLLQQQHQQLQEEKVKVNESDHHDPLPEGFFDGLDDFGFSSF</sequence>
<dbReference type="AlphaFoldDB" id="A0ABD1N661"/>
<dbReference type="InterPro" id="IPR058196">
    <property type="entry name" value="zf-C2H2_STOP1/2_C"/>
</dbReference>
<keyword evidence="12" id="KW-1185">Reference proteome</keyword>
<evidence type="ECO:0000256" key="3">
    <source>
        <dbReference type="ARBA" id="ARBA00022737"/>
    </source>
</evidence>
<evidence type="ECO:0000256" key="8">
    <source>
        <dbReference type="ARBA" id="ARBA00023242"/>
    </source>
</evidence>
<keyword evidence="6" id="KW-0805">Transcription regulation</keyword>
<dbReference type="Proteomes" id="UP001603857">
    <property type="component" value="Unassembled WGS sequence"/>
</dbReference>
<evidence type="ECO:0000256" key="1">
    <source>
        <dbReference type="ARBA" id="ARBA00004123"/>
    </source>
</evidence>
<dbReference type="InterPro" id="IPR044300">
    <property type="entry name" value="STOP1/2"/>
</dbReference>
<proteinExistence type="predicted"/>
<accession>A0ABD1N661</accession>
<reference evidence="11 12" key="1">
    <citation type="submission" date="2024-08" db="EMBL/GenBank/DDBJ databases">
        <title>Insights into the chromosomal genome structure of Flemingia macrophylla.</title>
        <authorList>
            <person name="Ding Y."/>
            <person name="Zhao Y."/>
            <person name="Bi W."/>
            <person name="Wu M."/>
            <person name="Zhao G."/>
            <person name="Gong Y."/>
            <person name="Li W."/>
            <person name="Zhang P."/>
        </authorList>
    </citation>
    <scope>NUCLEOTIDE SEQUENCE [LARGE SCALE GENOMIC DNA]</scope>
    <source>
        <strain evidence="11">DYQJB</strain>
        <tissue evidence="11">Leaf</tissue>
    </source>
</reference>
<evidence type="ECO:0000256" key="5">
    <source>
        <dbReference type="ARBA" id="ARBA00022833"/>
    </source>
</evidence>
<comment type="subcellular location">
    <subcellularLocation>
        <location evidence="1">Nucleus</location>
    </subcellularLocation>
</comment>
<dbReference type="PANTHER" id="PTHR46352">
    <property type="entry name" value="PROTEIN SENSITIVE TO PROTON RHIZOTOXICITY 1"/>
    <property type="match status" value="1"/>
</dbReference>
<feature type="domain" description="STOP2/WIP2-like C2H2-type zinc finger" evidence="9">
    <location>
        <begin position="120"/>
        <end position="154"/>
    </location>
</feature>
<evidence type="ECO:0000256" key="7">
    <source>
        <dbReference type="ARBA" id="ARBA00023163"/>
    </source>
</evidence>
<evidence type="ECO:0000259" key="10">
    <source>
        <dbReference type="Pfam" id="PF23118"/>
    </source>
</evidence>
<dbReference type="Gene3D" id="3.30.160.60">
    <property type="entry name" value="Classic Zinc Finger"/>
    <property type="match status" value="1"/>
</dbReference>
<dbReference type="Pfam" id="PF23115">
    <property type="entry name" value="zf-C2H2_STOP2_3rd"/>
    <property type="match status" value="1"/>
</dbReference>
<evidence type="ECO:0000259" key="9">
    <source>
        <dbReference type="Pfam" id="PF23115"/>
    </source>
</evidence>
<evidence type="ECO:0000256" key="6">
    <source>
        <dbReference type="ARBA" id="ARBA00023015"/>
    </source>
</evidence>
<evidence type="ECO:0008006" key="13">
    <source>
        <dbReference type="Google" id="ProtNLM"/>
    </source>
</evidence>
<keyword evidence="4" id="KW-0863">Zinc-finger</keyword>
<keyword evidence="7" id="KW-0804">Transcription</keyword>
<name>A0ABD1N661_9FABA</name>
<evidence type="ECO:0000313" key="11">
    <source>
        <dbReference type="EMBL" id="KAL2343068.1"/>
    </source>
</evidence>
<dbReference type="InterPro" id="IPR059161">
    <property type="entry name" value="Znf-C2H2_STOP1/2_3rd"/>
</dbReference>
<keyword evidence="2" id="KW-0479">Metal-binding</keyword>
<dbReference type="EMBL" id="JBGMDY010000002">
    <property type="protein sequence ID" value="KAL2343068.1"/>
    <property type="molecule type" value="Genomic_DNA"/>
</dbReference>
<keyword evidence="5" id="KW-0862">Zinc</keyword>
<dbReference type="PANTHER" id="PTHR46352:SF14">
    <property type="entry name" value="PROTEIN SENSITIVE TO PROTON RHIZOTOXICITY 2-LIKE"/>
    <property type="match status" value="1"/>
</dbReference>